<proteinExistence type="predicted"/>
<name>A0ACB8CP62_DERSI</name>
<gene>
    <name evidence="1" type="ORF">HPB49_002801</name>
</gene>
<organism evidence="1 2">
    <name type="scientific">Dermacentor silvarum</name>
    <name type="common">Tick</name>
    <dbReference type="NCBI Taxonomy" id="543639"/>
    <lineage>
        <taxon>Eukaryota</taxon>
        <taxon>Metazoa</taxon>
        <taxon>Ecdysozoa</taxon>
        <taxon>Arthropoda</taxon>
        <taxon>Chelicerata</taxon>
        <taxon>Arachnida</taxon>
        <taxon>Acari</taxon>
        <taxon>Parasitiformes</taxon>
        <taxon>Ixodida</taxon>
        <taxon>Ixodoidea</taxon>
        <taxon>Ixodidae</taxon>
        <taxon>Rhipicephalinae</taxon>
        <taxon>Dermacentor</taxon>
    </lineage>
</organism>
<evidence type="ECO:0000313" key="1">
    <source>
        <dbReference type="EMBL" id="KAH7948856.1"/>
    </source>
</evidence>
<sequence>MVRIDILKPVSNFMTVHGHRIMCGYRGVTKVCSRCAHEANVGKECNTPCGARCEVYGHETTDCSTACHRCAEEHATADCLRPRSYTFAAGTAPSERAEASAASDEPCAAFTSPLQETEETEPGNSDSQQATMPTEEGSTGPNGSAPSFTAEDSVSTPDSASQSSVSQGSSGDADSTDVPRTKYENRPRAMRTLGTRKRQPSAEAPGSQAGPTPVSPKSLVTQCREPSLGNPVSQVSNLLGLSDDMLVDEPDLKRPLPLTFSSADDSAISCKQPTTKQSRTAGPSGSDTSAP</sequence>
<reference evidence="1" key="1">
    <citation type="submission" date="2020-05" db="EMBL/GenBank/DDBJ databases">
        <title>Large-scale comparative analyses of tick genomes elucidate their genetic diversity and vector capacities.</title>
        <authorList>
            <person name="Jia N."/>
            <person name="Wang J."/>
            <person name="Shi W."/>
            <person name="Du L."/>
            <person name="Sun Y."/>
            <person name="Zhan W."/>
            <person name="Jiang J."/>
            <person name="Wang Q."/>
            <person name="Zhang B."/>
            <person name="Ji P."/>
            <person name="Sakyi L.B."/>
            <person name="Cui X."/>
            <person name="Yuan T."/>
            <person name="Jiang B."/>
            <person name="Yang W."/>
            <person name="Lam T.T.-Y."/>
            <person name="Chang Q."/>
            <person name="Ding S."/>
            <person name="Wang X."/>
            <person name="Zhu J."/>
            <person name="Ruan X."/>
            <person name="Zhao L."/>
            <person name="Wei J."/>
            <person name="Que T."/>
            <person name="Du C."/>
            <person name="Cheng J."/>
            <person name="Dai P."/>
            <person name="Han X."/>
            <person name="Huang E."/>
            <person name="Gao Y."/>
            <person name="Liu J."/>
            <person name="Shao H."/>
            <person name="Ye R."/>
            <person name="Li L."/>
            <person name="Wei W."/>
            <person name="Wang X."/>
            <person name="Wang C."/>
            <person name="Yang T."/>
            <person name="Huo Q."/>
            <person name="Li W."/>
            <person name="Guo W."/>
            <person name="Chen H."/>
            <person name="Zhou L."/>
            <person name="Ni X."/>
            <person name="Tian J."/>
            <person name="Zhou Y."/>
            <person name="Sheng Y."/>
            <person name="Liu T."/>
            <person name="Pan Y."/>
            <person name="Xia L."/>
            <person name="Li J."/>
            <person name="Zhao F."/>
            <person name="Cao W."/>
        </authorList>
    </citation>
    <scope>NUCLEOTIDE SEQUENCE</scope>
    <source>
        <strain evidence="1">Dsil-2018</strain>
    </source>
</reference>
<dbReference type="Proteomes" id="UP000821865">
    <property type="component" value="Chromosome 5"/>
</dbReference>
<evidence type="ECO:0000313" key="2">
    <source>
        <dbReference type="Proteomes" id="UP000821865"/>
    </source>
</evidence>
<comment type="caution">
    <text evidence="1">The sequence shown here is derived from an EMBL/GenBank/DDBJ whole genome shotgun (WGS) entry which is preliminary data.</text>
</comment>
<protein>
    <submittedName>
        <fullName evidence="1">Uncharacterized protein</fullName>
    </submittedName>
</protein>
<accession>A0ACB8CP62</accession>
<dbReference type="EMBL" id="CM023474">
    <property type="protein sequence ID" value="KAH7948856.1"/>
    <property type="molecule type" value="Genomic_DNA"/>
</dbReference>
<keyword evidence="2" id="KW-1185">Reference proteome</keyword>